<dbReference type="AlphaFoldDB" id="A0A2S5AZY0"/>
<dbReference type="OrthoDB" id="2527531at2759"/>
<sequence>MGLAHFAAACPAERPTLQAAQMWCIAQEGICCGICGNTLAALGSRAALGVFFSTAVTVVDGAESPFNFMTACVQAVAYLVVILVKGFIHAYYALVAALGFLCPLAASAVTATHYNYGGAHVETGKRLKRYGMDPTRSQSRARTSLIAERSLGPFSPTAREQLHATRARQRRHRPPNDQEKRPLVSMRENSPTFASTLALALAVRPGCDLLKAIWKRACAPGQLDHRTTRRASGAAPALFASEKVDCSAAGVRRNATRRSTLLGGDVFTQQYPVDPASERELARMNDLL</sequence>
<name>A0A2S5AZY0_9BASI</name>
<keyword evidence="3" id="KW-1185">Reference proteome</keyword>
<dbReference type="EMBL" id="PJQD01000148">
    <property type="protein sequence ID" value="POY70086.1"/>
    <property type="molecule type" value="Genomic_DNA"/>
</dbReference>
<evidence type="ECO:0000313" key="2">
    <source>
        <dbReference type="EMBL" id="POY70086.1"/>
    </source>
</evidence>
<comment type="caution">
    <text evidence="2">The sequence shown here is derived from an EMBL/GenBank/DDBJ whole genome shotgun (WGS) entry which is preliminary data.</text>
</comment>
<gene>
    <name evidence="2" type="ORF">BMF94_6922</name>
</gene>
<organism evidence="2 3">
    <name type="scientific">Rhodotorula taiwanensis</name>
    <dbReference type="NCBI Taxonomy" id="741276"/>
    <lineage>
        <taxon>Eukaryota</taxon>
        <taxon>Fungi</taxon>
        <taxon>Dikarya</taxon>
        <taxon>Basidiomycota</taxon>
        <taxon>Pucciniomycotina</taxon>
        <taxon>Microbotryomycetes</taxon>
        <taxon>Sporidiobolales</taxon>
        <taxon>Sporidiobolaceae</taxon>
        <taxon>Rhodotorula</taxon>
    </lineage>
</organism>
<proteinExistence type="predicted"/>
<accession>A0A2S5AZY0</accession>
<feature type="region of interest" description="Disordered" evidence="1">
    <location>
        <begin position="157"/>
        <end position="188"/>
    </location>
</feature>
<evidence type="ECO:0000256" key="1">
    <source>
        <dbReference type="SAM" id="MobiDB-lite"/>
    </source>
</evidence>
<reference evidence="2 3" key="1">
    <citation type="journal article" date="2018" name="Front. Microbiol.">
        <title>Prospects for Fungal Bioremediation of Acidic Radioactive Waste Sites: Characterization and Genome Sequence of Rhodotorula taiwanensis MD1149.</title>
        <authorList>
            <person name="Tkavc R."/>
            <person name="Matrosova V.Y."/>
            <person name="Grichenko O.E."/>
            <person name="Gostincar C."/>
            <person name="Volpe R.P."/>
            <person name="Klimenkova P."/>
            <person name="Gaidamakova E.K."/>
            <person name="Zhou C.E."/>
            <person name="Stewart B.J."/>
            <person name="Lyman M.G."/>
            <person name="Malfatti S.A."/>
            <person name="Rubinfeld B."/>
            <person name="Courtot M."/>
            <person name="Singh J."/>
            <person name="Dalgard C.L."/>
            <person name="Hamilton T."/>
            <person name="Frey K.G."/>
            <person name="Gunde-Cimerman N."/>
            <person name="Dugan L."/>
            <person name="Daly M.J."/>
        </authorList>
    </citation>
    <scope>NUCLEOTIDE SEQUENCE [LARGE SCALE GENOMIC DNA]</scope>
    <source>
        <strain evidence="2 3">MD1149</strain>
    </source>
</reference>
<evidence type="ECO:0000313" key="3">
    <source>
        <dbReference type="Proteomes" id="UP000237144"/>
    </source>
</evidence>
<protein>
    <submittedName>
        <fullName evidence="2">Uncharacterized protein</fullName>
    </submittedName>
</protein>
<dbReference type="Proteomes" id="UP000237144">
    <property type="component" value="Unassembled WGS sequence"/>
</dbReference>